<evidence type="ECO:0008006" key="3">
    <source>
        <dbReference type="Google" id="ProtNLM"/>
    </source>
</evidence>
<dbReference type="RefSeq" id="WP_376979137.1">
    <property type="nucleotide sequence ID" value="NZ_JBHLSV010000005.1"/>
</dbReference>
<evidence type="ECO:0000313" key="2">
    <source>
        <dbReference type="Proteomes" id="UP001589793"/>
    </source>
</evidence>
<proteinExistence type="predicted"/>
<reference evidence="1 2" key="1">
    <citation type="submission" date="2024-09" db="EMBL/GenBank/DDBJ databases">
        <authorList>
            <person name="Sun Q."/>
            <person name="Mori K."/>
        </authorList>
    </citation>
    <scope>NUCLEOTIDE SEQUENCE [LARGE SCALE GENOMIC DNA]</scope>
    <source>
        <strain evidence="1 2">CICC 10874</strain>
    </source>
</reference>
<sequence>MTLYHYTHPEAAEKIAASGLVLPGRDVGMISPLSWFTDMEIPDRNALGLTMHFLTIDRTARRFRVVDDTWVKPWRDLRRKFPPRYLDQLEASPGALLMHWWVAARPIPVVPDPRPEEPTG</sequence>
<name>A0ABV6R944_9MICO</name>
<comment type="caution">
    <text evidence="1">The sequence shown here is derived from an EMBL/GenBank/DDBJ whole genome shotgun (WGS) entry which is preliminary data.</text>
</comment>
<gene>
    <name evidence="1" type="ORF">ACFFF6_06035</name>
</gene>
<accession>A0ABV6R944</accession>
<evidence type="ECO:0000313" key="1">
    <source>
        <dbReference type="EMBL" id="MFC0673511.1"/>
    </source>
</evidence>
<keyword evidence="2" id="KW-1185">Reference proteome</keyword>
<protein>
    <recommendedName>
        <fullName evidence="3">DUF4433 domain-containing protein</fullName>
    </recommendedName>
</protein>
<dbReference type="Proteomes" id="UP001589793">
    <property type="component" value="Unassembled WGS sequence"/>
</dbReference>
<organism evidence="1 2">
    <name type="scientific">Brachybacterium hainanense</name>
    <dbReference type="NCBI Taxonomy" id="1541174"/>
    <lineage>
        <taxon>Bacteria</taxon>
        <taxon>Bacillati</taxon>
        <taxon>Actinomycetota</taxon>
        <taxon>Actinomycetes</taxon>
        <taxon>Micrococcales</taxon>
        <taxon>Dermabacteraceae</taxon>
        <taxon>Brachybacterium</taxon>
    </lineage>
</organism>
<dbReference type="EMBL" id="JBHLSV010000005">
    <property type="protein sequence ID" value="MFC0673511.1"/>
    <property type="molecule type" value="Genomic_DNA"/>
</dbReference>